<proteinExistence type="predicted"/>
<evidence type="ECO:0000313" key="2">
    <source>
        <dbReference type="EMBL" id="GAA0488366.1"/>
    </source>
</evidence>
<organism evidence="2 3">
    <name type="scientific">Streptomyces stramineus</name>
    <dbReference type="NCBI Taxonomy" id="173861"/>
    <lineage>
        <taxon>Bacteria</taxon>
        <taxon>Bacillati</taxon>
        <taxon>Actinomycetota</taxon>
        <taxon>Actinomycetes</taxon>
        <taxon>Kitasatosporales</taxon>
        <taxon>Streptomycetaceae</taxon>
        <taxon>Streptomyces</taxon>
    </lineage>
</organism>
<feature type="region of interest" description="Disordered" evidence="1">
    <location>
        <begin position="1"/>
        <end position="49"/>
    </location>
</feature>
<comment type="caution">
    <text evidence="2">The sequence shown here is derived from an EMBL/GenBank/DDBJ whole genome shotgun (WGS) entry which is preliminary data.</text>
</comment>
<accession>A0ABN1B2B8</accession>
<dbReference type="Proteomes" id="UP001499895">
    <property type="component" value="Unassembled WGS sequence"/>
</dbReference>
<evidence type="ECO:0000256" key="1">
    <source>
        <dbReference type="SAM" id="MobiDB-lite"/>
    </source>
</evidence>
<dbReference type="Gene3D" id="1.10.260.40">
    <property type="entry name" value="lambda repressor-like DNA-binding domains"/>
    <property type="match status" value="1"/>
</dbReference>
<gene>
    <name evidence="2" type="ORF">GCM10009544_56910</name>
</gene>
<keyword evidence="3" id="KW-1185">Reference proteome</keyword>
<dbReference type="InterPro" id="IPR010982">
    <property type="entry name" value="Lambda_DNA-bd_dom_sf"/>
</dbReference>
<dbReference type="InterPro" id="IPR001387">
    <property type="entry name" value="Cro/C1-type_HTH"/>
</dbReference>
<reference evidence="2 3" key="1">
    <citation type="journal article" date="2019" name="Int. J. Syst. Evol. Microbiol.">
        <title>The Global Catalogue of Microorganisms (GCM) 10K type strain sequencing project: providing services to taxonomists for standard genome sequencing and annotation.</title>
        <authorList>
            <consortium name="The Broad Institute Genomics Platform"/>
            <consortium name="The Broad Institute Genome Sequencing Center for Infectious Disease"/>
            <person name="Wu L."/>
            <person name="Ma J."/>
        </authorList>
    </citation>
    <scope>NUCLEOTIDE SEQUENCE [LARGE SCALE GENOMIC DNA]</scope>
    <source>
        <strain evidence="2 3">JCM 10649</strain>
    </source>
</reference>
<name>A0ABN1B2B8_9ACTN</name>
<evidence type="ECO:0008006" key="4">
    <source>
        <dbReference type="Google" id="ProtNLM"/>
    </source>
</evidence>
<evidence type="ECO:0000313" key="3">
    <source>
        <dbReference type="Proteomes" id="UP001499895"/>
    </source>
</evidence>
<protein>
    <recommendedName>
        <fullName evidence="4">HTH cro/C1-type domain-containing protein</fullName>
    </recommendedName>
</protein>
<dbReference type="CDD" id="cd00093">
    <property type="entry name" value="HTH_XRE"/>
    <property type="match status" value="1"/>
</dbReference>
<dbReference type="EMBL" id="BAAAHB010000105">
    <property type="protein sequence ID" value="GAA0488366.1"/>
    <property type="molecule type" value="Genomic_DNA"/>
</dbReference>
<sequence>MGGDAGTDEVDGKTAIDGRGPQSDEAEDDGGTGHPTRCRVTPQARRQESWLTVPCNQRRDLHCVLMPTPPPPDVAAPRALASAAAVLQGCRLQRLLSTGYPTGRRRYLDAEIADHFGVSGQYISNRRKGRSVPALEKAVRLASFQFLEQDAAIMRRAAPRAESPRLRRWGCPVHRAGRRREPPP</sequence>